<name>A0A1N6NP21_9GAMM</name>
<dbReference type="InterPro" id="IPR035906">
    <property type="entry name" value="MetI-like_sf"/>
</dbReference>
<dbReference type="PANTHER" id="PTHR43357">
    <property type="entry name" value="INNER MEMBRANE ABC TRANSPORTER PERMEASE PROTEIN YDCV"/>
    <property type="match status" value="1"/>
</dbReference>
<evidence type="ECO:0000313" key="10">
    <source>
        <dbReference type="EMBL" id="SIP93888.1"/>
    </source>
</evidence>
<dbReference type="eggNOG" id="COG0555">
    <property type="taxonomic scope" value="Bacteria"/>
</dbReference>
<dbReference type="STRING" id="49186.SAMN05421647_101463"/>
<feature type="transmembrane region" description="Helical" evidence="8">
    <location>
        <begin position="240"/>
        <end position="261"/>
    </location>
</feature>
<dbReference type="GO" id="GO:0055085">
    <property type="term" value="P:transmembrane transport"/>
    <property type="evidence" value="ECO:0007669"/>
    <property type="project" value="InterPro"/>
</dbReference>
<evidence type="ECO:0000313" key="11">
    <source>
        <dbReference type="Proteomes" id="UP000186895"/>
    </source>
</evidence>
<dbReference type="Gene3D" id="1.10.3720.10">
    <property type="entry name" value="MetI-like"/>
    <property type="match status" value="1"/>
</dbReference>
<dbReference type="SUPFAM" id="SSF161098">
    <property type="entry name" value="MetI-like"/>
    <property type="match status" value="1"/>
</dbReference>
<dbReference type="CDD" id="cd06261">
    <property type="entry name" value="TM_PBP2"/>
    <property type="match status" value="1"/>
</dbReference>
<keyword evidence="5 8" id="KW-0812">Transmembrane</keyword>
<sequence>MSPRLNQPLYLMMLPVLIITCAFFLIPMGRLILISISGEEGSMTYWYALTDSRYLNSLLQTLVLSIATTLTTLAIALVVGMFLARNRFPGRSTLVSLLTFPLAFPGVVVGFLVIMLGGRQGLSAELGLILDGSRWTFAYSIVGLFVGYIYFSIPRVLMTVMSAVEKMDVMLEEAARSMGASRLRVLLDVIIPALKPALIASGAICFATSMGAFGTAFALASGINVMPMTIYTEFTLGANVAMAATLSILLGLITWLVLLLARSVSGANTTPAA</sequence>
<feature type="domain" description="ABC transmembrane type-1" evidence="9">
    <location>
        <begin position="58"/>
        <end position="261"/>
    </location>
</feature>
<dbReference type="Proteomes" id="UP000186895">
    <property type="component" value="Unassembled WGS sequence"/>
</dbReference>
<keyword evidence="2 8" id="KW-0813">Transport</keyword>
<protein>
    <submittedName>
        <fullName evidence="10">Putative spermidine/putrescine transport system permease protein</fullName>
    </submittedName>
</protein>
<dbReference type="InterPro" id="IPR000515">
    <property type="entry name" value="MetI-like"/>
</dbReference>
<dbReference type="RefSeq" id="WP_076460474.1">
    <property type="nucleotide sequence ID" value="NZ_FTMN01000001.1"/>
</dbReference>
<keyword evidence="3" id="KW-1003">Cell membrane</keyword>
<keyword evidence="6 8" id="KW-1133">Transmembrane helix</keyword>
<dbReference type="PANTHER" id="PTHR43357:SF4">
    <property type="entry name" value="INNER MEMBRANE ABC TRANSPORTER PERMEASE PROTEIN YDCV"/>
    <property type="match status" value="1"/>
</dbReference>
<evidence type="ECO:0000256" key="4">
    <source>
        <dbReference type="ARBA" id="ARBA00022519"/>
    </source>
</evidence>
<dbReference type="Pfam" id="PF00528">
    <property type="entry name" value="BPD_transp_1"/>
    <property type="match status" value="1"/>
</dbReference>
<evidence type="ECO:0000259" key="9">
    <source>
        <dbReference type="PROSITE" id="PS50928"/>
    </source>
</evidence>
<evidence type="ECO:0000256" key="3">
    <source>
        <dbReference type="ARBA" id="ARBA00022475"/>
    </source>
</evidence>
<feature type="transmembrane region" description="Helical" evidence="8">
    <location>
        <begin position="58"/>
        <end position="83"/>
    </location>
</feature>
<accession>A0A1N6NP21</accession>
<keyword evidence="7 8" id="KW-0472">Membrane</keyword>
<proteinExistence type="inferred from homology"/>
<comment type="similarity">
    <text evidence="8">Belongs to the binding-protein-dependent transport system permease family.</text>
</comment>
<feature type="transmembrane region" description="Helical" evidence="8">
    <location>
        <begin position="197"/>
        <end position="220"/>
    </location>
</feature>
<evidence type="ECO:0000256" key="6">
    <source>
        <dbReference type="ARBA" id="ARBA00022989"/>
    </source>
</evidence>
<reference evidence="11" key="1">
    <citation type="submission" date="2017-01" db="EMBL/GenBank/DDBJ databases">
        <authorList>
            <person name="Varghese N."/>
            <person name="Submissions S."/>
        </authorList>
    </citation>
    <scope>NUCLEOTIDE SEQUENCE [LARGE SCALE GENOMIC DNA]</scope>
    <source>
        <strain evidence="11">DSM 7027</strain>
    </source>
</reference>
<evidence type="ECO:0000256" key="2">
    <source>
        <dbReference type="ARBA" id="ARBA00022448"/>
    </source>
</evidence>
<evidence type="ECO:0000256" key="7">
    <source>
        <dbReference type="ARBA" id="ARBA00023136"/>
    </source>
</evidence>
<dbReference type="AlphaFoldDB" id="A0A1N6NP21"/>
<comment type="subcellular location">
    <subcellularLocation>
        <location evidence="1">Cell inner membrane</location>
        <topology evidence="1">Multi-pass membrane protein</topology>
    </subcellularLocation>
    <subcellularLocation>
        <location evidence="8">Cell membrane</location>
        <topology evidence="8">Multi-pass membrane protein</topology>
    </subcellularLocation>
</comment>
<evidence type="ECO:0000256" key="8">
    <source>
        <dbReference type="RuleBase" id="RU363032"/>
    </source>
</evidence>
<keyword evidence="4" id="KW-0997">Cell inner membrane</keyword>
<dbReference type="EMBL" id="FTMN01000001">
    <property type="protein sequence ID" value="SIP93888.1"/>
    <property type="molecule type" value="Genomic_DNA"/>
</dbReference>
<dbReference type="GO" id="GO:0005886">
    <property type="term" value="C:plasma membrane"/>
    <property type="evidence" value="ECO:0007669"/>
    <property type="project" value="UniProtKB-SubCell"/>
</dbReference>
<dbReference type="PROSITE" id="PS50928">
    <property type="entry name" value="ABC_TM1"/>
    <property type="match status" value="1"/>
</dbReference>
<organism evidence="10 11">
    <name type="scientific">Marinobacterium stanieri</name>
    <dbReference type="NCBI Taxonomy" id="49186"/>
    <lineage>
        <taxon>Bacteria</taxon>
        <taxon>Pseudomonadati</taxon>
        <taxon>Pseudomonadota</taxon>
        <taxon>Gammaproteobacteria</taxon>
        <taxon>Oceanospirillales</taxon>
        <taxon>Oceanospirillaceae</taxon>
        <taxon>Marinobacterium</taxon>
    </lineage>
</organism>
<evidence type="ECO:0000256" key="1">
    <source>
        <dbReference type="ARBA" id="ARBA00004429"/>
    </source>
</evidence>
<feature type="transmembrane region" description="Helical" evidence="8">
    <location>
        <begin position="95"/>
        <end position="117"/>
    </location>
</feature>
<feature type="transmembrane region" description="Helical" evidence="8">
    <location>
        <begin position="12"/>
        <end position="38"/>
    </location>
</feature>
<keyword evidence="11" id="KW-1185">Reference proteome</keyword>
<gene>
    <name evidence="10" type="ORF">SAMN05421647_101463</name>
</gene>
<feature type="transmembrane region" description="Helical" evidence="8">
    <location>
        <begin position="137"/>
        <end position="157"/>
    </location>
</feature>
<evidence type="ECO:0000256" key="5">
    <source>
        <dbReference type="ARBA" id="ARBA00022692"/>
    </source>
</evidence>